<dbReference type="Proteomes" id="UP001430356">
    <property type="component" value="Unassembled WGS sequence"/>
</dbReference>
<feature type="domain" description="Homologous recombination OB-fold protein OB-fold" evidence="2">
    <location>
        <begin position="32"/>
        <end position="116"/>
    </location>
</feature>
<dbReference type="InterPro" id="IPR058570">
    <property type="entry name" value="HROB_OB"/>
</dbReference>
<evidence type="ECO:0000256" key="1">
    <source>
        <dbReference type="SAM" id="MobiDB-lite"/>
    </source>
</evidence>
<dbReference type="EMBL" id="JAECZO010000010">
    <property type="protein sequence ID" value="KAK7201003.1"/>
    <property type="molecule type" value="Genomic_DNA"/>
</dbReference>
<evidence type="ECO:0000313" key="4">
    <source>
        <dbReference type="Proteomes" id="UP001430356"/>
    </source>
</evidence>
<keyword evidence="4" id="KW-1185">Reference proteome</keyword>
<dbReference type="GO" id="GO:0000725">
    <property type="term" value="P:recombinational repair"/>
    <property type="evidence" value="ECO:0007669"/>
    <property type="project" value="InterPro"/>
</dbReference>
<dbReference type="Pfam" id="PF15072">
    <property type="entry name" value="HROB"/>
    <property type="match status" value="1"/>
</dbReference>
<evidence type="ECO:0000259" key="2">
    <source>
        <dbReference type="Pfam" id="PF15072"/>
    </source>
</evidence>
<gene>
    <name evidence="3" type="ORF">NESM_000159700</name>
</gene>
<proteinExistence type="predicted"/>
<protein>
    <recommendedName>
        <fullName evidence="2">Homologous recombination OB-fold protein OB-fold domain-containing protein</fullName>
    </recommendedName>
</protein>
<name>A0AAW0F7D2_9TRYP</name>
<dbReference type="AlphaFoldDB" id="A0AAW0F7D2"/>
<accession>A0AAW0F7D2</accession>
<evidence type="ECO:0000313" key="3">
    <source>
        <dbReference type="EMBL" id="KAK7201003.1"/>
    </source>
</evidence>
<sequence>MDPQRALESLAKEKGVTLTYLAEISSANAQSTKVACCGGLMTRLVTESAADSTVLLRDGSGSCYCAVHGDITSRYPDVLTTGALLLFTDITVLVISSKVPPMLIACLQNLAGLLLPDDTHANTTAAAAAAGRVVGEPDFSSLPPFLADSDTFDHSTGARRADTVAQADTWQPELLGAERGGLGLPMPLHHAEAARGSSAAVYGSIGGAVHAGHTTAGEAQRGGVPPAKRSRADDTVLPSATTVVTLDVDDGDDAECLELADDM</sequence>
<organism evidence="3 4">
    <name type="scientific">Novymonas esmeraldas</name>
    <dbReference type="NCBI Taxonomy" id="1808958"/>
    <lineage>
        <taxon>Eukaryota</taxon>
        <taxon>Discoba</taxon>
        <taxon>Euglenozoa</taxon>
        <taxon>Kinetoplastea</taxon>
        <taxon>Metakinetoplastina</taxon>
        <taxon>Trypanosomatida</taxon>
        <taxon>Trypanosomatidae</taxon>
        <taxon>Novymonas</taxon>
    </lineage>
</organism>
<comment type="caution">
    <text evidence="3">The sequence shown here is derived from an EMBL/GenBank/DDBJ whole genome shotgun (WGS) entry which is preliminary data.</text>
</comment>
<reference evidence="3 4" key="1">
    <citation type="journal article" date="2021" name="MBio">
        <title>A New Model Trypanosomatid, Novymonas esmeraldas: Genomic Perception of Its 'Candidatus Pandoraea novymonadis' Endosymbiont.</title>
        <authorList>
            <person name="Zakharova A."/>
            <person name="Saura A."/>
            <person name="Butenko A."/>
            <person name="Podesvova L."/>
            <person name="Warmusova S."/>
            <person name="Kostygov A.Y."/>
            <person name="Nenarokova A."/>
            <person name="Lukes J."/>
            <person name="Opperdoes F.R."/>
            <person name="Yurchenko V."/>
        </authorList>
    </citation>
    <scope>NUCLEOTIDE SEQUENCE [LARGE SCALE GENOMIC DNA]</scope>
    <source>
        <strain evidence="3 4">E262AT.01</strain>
    </source>
</reference>
<feature type="region of interest" description="Disordered" evidence="1">
    <location>
        <begin position="215"/>
        <end position="234"/>
    </location>
</feature>